<feature type="compositionally biased region" description="Polar residues" evidence="1">
    <location>
        <begin position="279"/>
        <end position="292"/>
    </location>
</feature>
<dbReference type="EMBL" id="LASV01000112">
    <property type="protein sequence ID" value="KKA23062.1"/>
    <property type="molecule type" value="Genomic_DNA"/>
</dbReference>
<sequence>MARQPSSRAPFPISVRTSSMNAYTTQGERSPPKGDMDLYHALVPESPPSLHELRVRASSPLLGQNYRAKQPSYVPIPPETQQIRKSGSWSELHSVPNAQRSAFQPKSQENIAYNDIDNSSRGNPGPDETSQKRDQPKDPKRKTRPSRIDLSLLFPKPKSTAAPLLSPQRYTNSPSPVASEYSSAKTKKFDRTSSVANRLTKAPPRSRSNSRKQMEARIPEDAPLPPMPAERKVVDWFDAPVEKVIRCAEEGDELSEMDGQPQDPSSIASPSSERRQSKDLGSQSEKSLQQRTAHSKSSDDTARKVSSNASSTSRSAETHLSPKPMKPFSNRIRSSLQAWQSEPDVRLSSSTKKAVSKKASSNTLATSDLTKCSVLYLSSSEDEDEDDEEPAKQDASRSDLRDSVATYDDFEPEICTAEAVMATKGPTLTRLDKRHSVSSAGSRGASKGQSRSRNLSLSSSTAKSSNSAKKRESRGSAGIPVISEPDDFHEGIVPRRQSLYSNSSSGNRRSRIIAVTRQEESWLEAMRQRNGRITPSLFQELQQNTSDSETGSALLSPPPPRSHDSFHNTDTSFLRLSMGFPSPQGTATPADQGATSKEKEGSVSLGAASDTEQRNDNSNLSPRVSLVYSDTHSSPSTTGHASPLTPTLPIHRFSPQGPPPSFSPPAAPEPPRRHSRRRTDSSEAIVLNESENTKRQEPEYPLWAVKWNRDSADLAIVH</sequence>
<feature type="region of interest" description="Disordered" evidence="1">
    <location>
        <begin position="247"/>
        <end position="363"/>
    </location>
</feature>
<feature type="compositionally biased region" description="Polar residues" evidence="1">
    <location>
        <begin position="616"/>
        <end position="640"/>
    </location>
</feature>
<dbReference type="STRING" id="1408163.A0A0F4YXM7"/>
<feature type="compositionally biased region" description="Low complexity" evidence="1">
    <location>
        <begin position="306"/>
        <end position="315"/>
    </location>
</feature>
<feature type="compositionally biased region" description="Acidic residues" evidence="1">
    <location>
        <begin position="380"/>
        <end position="389"/>
    </location>
</feature>
<proteinExistence type="predicted"/>
<feature type="compositionally biased region" description="Low complexity" evidence="1">
    <location>
        <begin position="451"/>
        <end position="467"/>
    </location>
</feature>
<feature type="compositionally biased region" description="Polar residues" evidence="1">
    <location>
        <begin position="583"/>
        <end position="595"/>
    </location>
</feature>
<feature type="compositionally biased region" description="Low complexity" evidence="1">
    <location>
        <begin position="495"/>
        <end position="507"/>
    </location>
</feature>
<feature type="compositionally biased region" description="Polar residues" evidence="1">
    <location>
        <begin position="79"/>
        <end position="122"/>
    </location>
</feature>
<dbReference type="Proteomes" id="UP000053958">
    <property type="component" value="Unassembled WGS sequence"/>
</dbReference>
<evidence type="ECO:0000256" key="1">
    <source>
        <dbReference type="SAM" id="MobiDB-lite"/>
    </source>
</evidence>
<reference evidence="2 3" key="1">
    <citation type="submission" date="2015-04" db="EMBL/GenBank/DDBJ databases">
        <authorList>
            <person name="Heijne W.H."/>
            <person name="Fedorova N.D."/>
            <person name="Nierman W.C."/>
            <person name="Vollebregt A.W."/>
            <person name="Zhao Z."/>
            <person name="Wu L."/>
            <person name="Kumar M."/>
            <person name="Stam H."/>
            <person name="van den Berg M.A."/>
            <person name="Pel H.J."/>
        </authorList>
    </citation>
    <scope>NUCLEOTIDE SEQUENCE [LARGE SCALE GENOMIC DNA]</scope>
    <source>
        <strain evidence="2 3">CBS 393.64</strain>
    </source>
</reference>
<gene>
    <name evidence="2" type="ORF">T310_2941</name>
</gene>
<feature type="compositionally biased region" description="Polar residues" evidence="1">
    <location>
        <begin position="533"/>
        <end position="553"/>
    </location>
</feature>
<name>A0A0F4YXM7_RASE3</name>
<accession>A0A0F4YXM7</accession>
<evidence type="ECO:0000313" key="3">
    <source>
        <dbReference type="Proteomes" id="UP000053958"/>
    </source>
</evidence>
<dbReference type="OrthoDB" id="5244050at2759"/>
<dbReference type="RefSeq" id="XP_013329674.1">
    <property type="nucleotide sequence ID" value="XM_013474220.1"/>
</dbReference>
<feature type="region of interest" description="Disordered" evidence="1">
    <location>
        <begin position="377"/>
        <end position="404"/>
    </location>
</feature>
<feature type="compositionally biased region" description="Pro residues" evidence="1">
    <location>
        <begin position="656"/>
        <end position="669"/>
    </location>
</feature>
<evidence type="ECO:0000313" key="2">
    <source>
        <dbReference type="EMBL" id="KKA23062.1"/>
    </source>
</evidence>
<comment type="caution">
    <text evidence="2">The sequence shown here is derived from an EMBL/GenBank/DDBJ whole genome shotgun (WGS) entry which is preliminary data.</text>
</comment>
<feature type="compositionally biased region" description="Low complexity" evidence="1">
    <location>
        <begin position="348"/>
        <end position="361"/>
    </location>
</feature>
<protein>
    <submittedName>
        <fullName evidence="2">Uncharacterized protein</fullName>
    </submittedName>
</protein>
<feature type="compositionally biased region" description="Basic and acidic residues" evidence="1">
    <location>
        <begin position="129"/>
        <end position="138"/>
    </location>
</feature>
<organism evidence="2 3">
    <name type="scientific">Rasamsonia emersonii (strain ATCC 16479 / CBS 393.64 / IMI 116815)</name>
    <dbReference type="NCBI Taxonomy" id="1408163"/>
    <lineage>
        <taxon>Eukaryota</taxon>
        <taxon>Fungi</taxon>
        <taxon>Dikarya</taxon>
        <taxon>Ascomycota</taxon>
        <taxon>Pezizomycotina</taxon>
        <taxon>Eurotiomycetes</taxon>
        <taxon>Eurotiomycetidae</taxon>
        <taxon>Eurotiales</taxon>
        <taxon>Trichocomaceae</taxon>
        <taxon>Rasamsonia</taxon>
    </lineage>
</organism>
<feature type="region of interest" description="Disordered" evidence="1">
    <location>
        <begin position="418"/>
        <end position="512"/>
    </location>
</feature>
<feature type="compositionally biased region" description="Polar residues" evidence="1">
    <location>
        <begin position="15"/>
        <end position="28"/>
    </location>
</feature>
<feature type="region of interest" description="Disordered" evidence="1">
    <location>
        <begin position="1"/>
        <end position="231"/>
    </location>
</feature>
<feature type="compositionally biased region" description="Polar residues" evidence="1">
    <location>
        <begin position="331"/>
        <end position="340"/>
    </location>
</feature>
<dbReference type="GeneID" id="25315292"/>
<keyword evidence="3" id="KW-1185">Reference proteome</keyword>
<feature type="compositionally biased region" description="Polar residues" evidence="1">
    <location>
        <begin position="262"/>
        <end position="271"/>
    </location>
</feature>
<feature type="compositionally biased region" description="Polar residues" evidence="1">
    <location>
        <begin position="168"/>
        <end position="184"/>
    </location>
</feature>
<feature type="region of interest" description="Disordered" evidence="1">
    <location>
        <begin position="533"/>
        <end position="698"/>
    </location>
</feature>
<feature type="compositionally biased region" description="Basic and acidic residues" evidence="1">
    <location>
        <begin position="390"/>
        <end position="402"/>
    </location>
</feature>
<dbReference type="AlphaFoldDB" id="A0A0F4YXM7"/>